<name>A0A3G5A3X8_9VIRU</name>
<accession>A0A3G5A3X8</accession>
<evidence type="ECO:0000313" key="1">
    <source>
        <dbReference type="EMBL" id="AYV80169.1"/>
    </source>
</evidence>
<organism evidence="1">
    <name type="scientific">Gaeavirus sp</name>
    <dbReference type="NCBI Taxonomy" id="2487767"/>
    <lineage>
        <taxon>Viruses</taxon>
        <taxon>Varidnaviria</taxon>
        <taxon>Bamfordvirae</taxon>
        <taxon>Nucleocytoviricota</taxon>
        <taxon>Megaviricetes</taxon>
        <taxon>Imitervirales</taxon>
        <taxon>Mimiviridae</taxon>
        <taxon>Klosneuvirinae</taxon>
    </lineage>
</organism>
<gene>
    <name evidence="1" type="ORF">Gaeavirus13_11</name>
</gene>
<dbReference type="EMBL" id="MK072211">
    <property type="protein sequence ID" value="AYV80169.1"/>
    <property type="molecule type" value="Genomic_DNA"/>
</dbReference>
<dbReference type="SUPFAM" id="SSF56399">
    <property type="entry name" value="ADP-ribosylation"/>
    <property type="match status" value="1"/>
</dbReference>
<protein>
    <submittedName>
        <fullName evidence="1">Uncharacterized protein</fullName>
    </submittedName>
</protein>
<sequence>MEEYYTIEYKNNNNYIPIYKETQSGGFKNHTHHEIISLWQNPEYDNKYLNFYNLVNLFLRKKPIKIKKHYLESLNVINKDELRDFIIYYINRLSKIINNNISTNTIILFRGEHRLTFNQQIGDVLFFPTFQSASTSISTAYQFSHTSKNETQLLFVIQIPDKFRYKKIRTKLKLHDKTNKITTTLDEKEYIILPNSYYIITDKQIIYKDVHVIKMKLFFQDYHIITNNVLYKQQEIYPKNKQNFDSPVLNDFKILTHYYKRMIYLLNKLDAYSVPTQIFEILQNESHQNIFQLDLTPISSFRELITQDNLKNYAQQIANIGIGLEITNIEKYKKKLSALSKIPNYQFKTIESITLYAGFTNVDYLLKEREFISIIKKHKIINYNKIIITSLIPNEYLYDDIYHDEHPHKKIRRDDAPRSEKLYYYKYIIEINVTNTKICICKEHVYDWQNNILLIPNFDIVVKSKEHKKNKFGLPYILYKIDLSGG</sequence>
<reference evidence="1" key="1">
    <citation type="submission" date="2018-10" db="EMBL/GenBank/DDBJ databases">
        <title>Hidden diversity of soil giant viruses.</title>
        <authorList>
            <person name="Schulz F."/>
            <person name="Alteio L."/>
            <person name="Goudeau D."/>
            <person name="Ryan E.M."/>
            <person name="Malmstrom R.R."/>
            <person name="Blanchard J."/>
            <person name="Woyke T."/>
        </authorList>
    </citation>
    <scope>NUCLEOTIDE SEQUENCE</scope>
    <source>
        <strain evidence="1">GAV1</strain>
    </source>
</reference>
<proteinExistence type="predicted"/>